<sequence>MQPGDREPLFHENLGKPIKFLGVFDTVVGPMDDELYRNIYFRDSVVASGVESVVHLMSLHEMRKEFVLQRFHRGSEGNSSALVREIWVPGVHSDIGGGYEENFISNICLLTMSEMLSQYADIALDPSGYRGILQQIQAKIGAYRIVVNKEPSIPNKESRKGDVHKGDELHPLHRYLVDKHIVWKHSTNTEKYYDEYADIGYKIDKKIAKHFEKWID</sequence>
<keyword evidence="3" id="KW-1185">Reference proteome</keyword>
<evidence type="ECO:0000313" key="2">
    <source>
        <dbReference type="EMBL" id="EHH05854.1"/>
    </source>
</evidence>
<protein>
    <recommendedName>
        <fullName evidence="1">T6SS Phospholipase effector Tle1-like catalytic domain-containing protein</fullName>
    </recommendedName>
</protein>
<reference evidence="2 3" key="1">
    <citation type="journal article" date="2012" name="J. Bacteriol.">
        <title>Draft Genome Sequence of Plant Growth-Promoting Rhizobium Mesorhizobium amorphae, Isolated from Zinc-Lead Mine Tailings.</title>
        <authorList>
            <person name="Hao X."/>
            <person name="Lin Y."/>
            <person name="Johnstone L."/>
            <person name="Baltrus D.A."/>
            <person name="Miller S.J."/>
            <person name="Wei G."/>
            <person name="Rensing C."/>
        </authorList>
    </citation>
    <scope>NUCLEOTIDE SEQUENCE [LARGE SCALE GENOMIC DNA]</scope>
    <source>
        <strain evidence="2 3">CCNWGS0123</strain>
    </source>
</reference>
<name>G6YIP9_9HYPH</name>
<evidence type="ECO:0000259" key="1">
    <source>
        <dbReference type="Pfam" id="PF09994"/>
    </source>
</evidence>
<accession>G6YIP9</accession>
<dbReference type="KEGG" id="mamo:A6B35_15125"/>
<dbReference type="Pfam" id="PF09994">
    <property type="entry name" value="T6SS_Tle1-like_cat"/>
    <property type="match status" value="1"/>
</dbReference>
<dbReference type="InterPro" id="IPR018712">
    <property type="entry name" value="Tle1-like_cat"/>
</dbReference>
<feature type="domain" description="T6SS Phospholipase effector Tle1-like catalytic" evidence="1">
    <location>
        <begin position="16"/>
        <end position="112"/>
    </location>
</feature>
<proteinExistence type="predicted"/>
<gene>
    <name evidence="2" type="ORF">MEA186_29372</name>
</gene>
<dbReference type="STRING" id="1082933.A6B35_15125"/>
<dbReference type="AlphaFoldDB" id="G6YIP9"/>
<dbReference type="Proteomes" id="UP000002949">
    <property type="component" value="Unassembled WGS sequence"/>
</dbReference>
<dbReference type="PANTHER" id="PTHR33840:SF1">
    <property type="entry name" value="TLE1 PHOSPHOLIPASE DOMAIN-CONTAINING PROTEIN"/>
    <property type="match status" value="1"/>
</dbReference>
<evidence type="ECO:0000313" key="3">
    <source>
        <dbReference type="Proteomes" id="UP000002949"/>
    </source>
</evidence>
<dbReference type="PANTHER" id="PTHR33840">
    <property type="match status" value="1"/>
</dbReference>
<dbReference type="EMBL" id="AGSN01000206">
    <property type="protein sequence ID" value="EHH05854.1"/>
    <property type="molecule type" value="Genomic_DNA"/>
</dbReference>
<dbReference type="eggNOG" id="COG3673">
    <property type="taxonomic scope" value="Bacteria"/>
</dbReference>
<organism evidence="2 3">
    <name type="scientific">Mesorhizobium amorphae CCNWGS0123</name>
    <dbReference type="NCBI Taxonomy" id="1082933"/>
    <lineage>
        <taxon>Bacteria</taxon>
        <taxon>Pseudomonadati</taxon>
        <taxon>Pseudomonadota</taxon>
        <taxon>Alphaproteobacteria</taxon>
        <taxon>Hyphomicrobiales</taxon>
        <taxon>Phyllobacteriaceae</taxon>
        <taxon>Mesorhizobium</taxon>
    </lineage>
</organism>